<accession>A0A2S4UML4</accession>
<dbReference type="VEuPathDB" id="FungiDB:PSTT_04787"/>
<keyword evidence="3" id="KW-1185">Reference proteome</keyword>
<name>A0A2S4UML4_9BASI</name>
<dbReference type="VEuPathDB" id="FungiDB:PSHT_13963"/>
<organism evidence="2 3">
    <name type="scientific">Puccinia striiformis</name>
    <dbReference type="NCBI Taxonomy" id="27350"/>
    <lineage>
        <taxon>Eukaryota</taxon>
        <taxon>Fungi</taxon>
        <taxon>Dikarya</taxon>
        <taxon>Basidiomycota</taxon>
        <taxon>Pucciniomycotina</taxon>
        <taxon>Pucciniomycetes</taxon>
        <taxon>Pucciniales</taxon>
        <taxon>Pucciniaceae</taxon>
        <taxon>Puccinia</taxon>
    </lineage>
</organism>
<gene>
    <name evidence="2" type="ORF">PSHT_13963</name>
</gene>
<reference evidence="2 3" key="1">
    <citation type="submission" date="2017-12" db="EMBL/GenBank/DDBJ databases">
        <title>Gene loss provides genomic basis for host adaptation in cereal stripe rust fungi.</title>
        <authorList>
            <person name="Xia C."/>
        </authorList>
    </citation>
    <scope>NUCLEOTIDE SEQUENCE [LARGE SCALE GENOMIC DNA]</scope>
    <source>
        <strain evidence="2 3">93TX-2</strain>
    </source>
</reference>
<comment type="caution">
    <text evidence="2">The sequence shown here is derived from an EMBL/GenBank/DDBJ whole genome shotgun (WGS) entry which is preliminary data.</text>
</comment>
<dbReference type="Proteomes" id="UP000238274">
    <property type="component" value="Unassembled WGS sequence"/>
</dbReference>
<reference evidence="3" key="2">
    <citation type="journal article" date="2018" name="BMC Genomics">
        <title>Genomic insights into host adaptation between the wheat stripe rust pathogen (Puccinia striiformis f. sp. tritici) and the barley stripe rust pathogen (Puccinia striiformis f. sp. hordei).</title>
        <authorList>
            <person name="Xia C."/>
            <person name="Wang M."/>
            <person name="Yin C."/>
            <person name="Cornejo O.E."/>
            <person name="Hulbert S.H."/>
            <person name="Chen X."/>
        </authorList>
    </citation>
    <scope>NUCLEOTIDE SEQUENCE [LARGE SCALE GENOMIC DNA]</scope>
    <source>
        <strain evidence="3">93TX-2</strain>
    </source>
</reference>
<dbReference type="EMBL" id="PKSM01000296">
    <property type="protein sequence ID" value="POV98543.1"/>
    <property type="molecule type" value="Genomic_DNA"/>
</dbReference>
<sequence length="360" mass="40201">MVAVNLEPTPLQCLEIRPYAASPYPLRNPNPPTRNSGETSGMTPALAENSVLDPDLRQLTDHVSPLDQNSPPPAPAPARSIIGTPLIPAEPGQASDLLMATPNSNLHQQDQWLATVMFFQSVIRRLDTMADARVATILPAMAPGTIRNFNYHPDVTVLNKAELDARDTTWKQVFLPPGYSVHQPEAITSVKAFIRELLKYEKSMMAKLLLVGLKARGRGSTHDPVPRLDVMIVGLLRTMSPKHELQPPDELRSAITSTQRIRFGYLRVQMVIQRQQTSEENGVHSIWEVIDRDLESLRRKSADWKVRMLNYLMASTLPGTFVLLKSACPRKEVATELFARAQAPEVNNETPTTHVQEEIF</sequence>
<dbReference type="AlphaFoldDB" id="A0A2S4UML4"/>
<feature type="region of interest" description="Disordered" evidence="1">
    <location>
        <begin position="21"/>
        <end position="45"/>
    </location>
</feature>
<feature type="region of interest" description="Disordered" evidence="1">
    <location>
        <begin position="61"/>
        <end position="86"/>
    </location>
</feature>
<proteinExistence type="predicted"/>
<protein>
    <submittedName>
        <fullName evidence="2">Uncharacterized protein</fullName>
    </submittedName>
</protein>
<feature type="compositionally biased region" description="Polar residues" evidence="1">
    <location>
        <begin position="33"/>
        <end position="42"/>
    </location>
</feature>
<evidence type="ECO:0000256" key="1">
    <source>
        <dbReference type="SAM" id="MobiDB-lite"/>
    </source>
</evidence>
<evidence type="ECO:0000313" key="3">
    <source>
        <dbReference type="Proteomes" id="UP000238274"/>
    </source>
</evidence>
<evidence type="ECO:0000313" key="2">
    <source>
        <dbReference type="EMBL" id="POV98543.1"/>
    </source>
</evidence>
<reference evidence="3" key="3">
    <citation type="journal article" date="2018" name="Mol. Plant Microbe Interact.">
        <title>Genome sequence resources for the wheat stripe rust pathogen (Puccinia striiformis f. sp. tritici) and the barley stripe rust pathogen (Puccinia striiformis f. sp. hordei).</title>
        <authorList>
            <person name="Xia C."/>
            <person name="Wang M."/>
            <person name="Yin C."/>
            <person name="Cornejo O.E."/>
            <person name="Hulbert S.H."/>
            <person name="Chen X."/>
        </authorList>
    </citation>
    <scope>NUCLEOTIDE SEQUENCE [LARGE SCALE GENOMIC DNA]</scope>
    <source>
        <strain evidence="3">93TX-2</strain>
    </source>
</reference>